<dbReference type="PANTHER" id="PTHR30489">
    <property type="entry name" value="LIPOPROTEIN-RELEASING SYSTEM TRANSMEMBRANE PROTEIN LOLE"/>
    <property type="match status" value="1"/>
</dbReference>
<comment type="caution">
    <text evidence="11">The sequence shown here is derived from an EMBL/GenBank/DDBJ whole genome shotgun (WGS) entry which is preliminary data.</text>
</comment>
<dbReference type="InterPro" id="IPR051447">
    <property type="entry name" value="Lipoprotein-release_system"/>
</dbReference>
<dbReference type="Proteomes" id="UP001597264">
    <property type="component" value="Unassembled WGS sequence"/>
</dbReference>
<comment type="subcellular location">
    <subcellularLocation>
        <location evidence="1">Cell membrane</location>
        <topology evidence="1">Multi-pass membrane protein</topology>
    </subcellularLocation>
</comment>
<keyword evidence="4" id="KW-1003">Cell membrane</keyword>
<sequence>MFRPLPAFIGLRYAGAQRGGQDSAGLVSFISGLSMIGLILGAALMIVVMSVMNGFDRELRERILGIMPHATVYNASPDIDWPALRDEVAAAPGVTAAAEVWQVNGLARNGLEVTPLLVQGVNPDTIVDVSTIGNFLKPETFAALTSDPAQPGIILGQGIAEKLEVAVGEHLSVIVPESGDASGGGTGGRSSAQLAGFRIVDIFHSGTELDHSLALVDWDQAKALAGGAGGAGVQLRVDDMLNSFTIFRQLLNQLPHEGYYGSDWTGTHGNLYQAIQMSRNLVSLLVFLIIAIAAFNVVSTLVMVVIDKHGDIAILRTMGASTREILLTFVSQGALVGLIGVLIGGLLGVIGSLTVTDLVSGLESVFGIQFLKSDVYPVDYLPSQLHWGDVALVVGAGFLLSLMATLYPALQASRVQPAAALRQDY</sequence>
<evidence type="ECO:0000313" key="12">
    <source>
        <dbReference type="Proteomes" id="UP001597264"/>
    </source>
</evidence>
<evidence type="ECO:0000256" key="3">
    <source>
        <dbReference type="ARBA" id="ARBA00022448"/>
    </source>
</evidence>
<reference evidence="12" key="1">
    <citation type="journal article" date="2019" name="Int. J. Syst. Evol. Microbiol.">
        <title>The Global Catalogue of Microorganisms (GCM) 10K type strain sequencing project: providing services to taxonomists for standard genome sequencing and annotation.</title>
        <authorList>
            <consortium name="The Broad Institute Genomics Platform"/>
            <consortium name="The Broad Institute Genome Sequencing Center for Infectious Disease"/>
            <person name="Wu L."/>
            <person name="Ma J."/>
        </authorList>
    </citation>
    <scope>NUCLEOTIDE SEQUENCE [LARGE SCALE GENOMIC DNA]</scope>
    <source>
        <strain evidence="12">CCUG 54356</strain>
    </source>
</reference>
<evidence type="ECO:0000259" key="9">
    <source>
        <dbReference type="Pfam" id="PF02687"/>
    </source>
</evidence>
<proteinExistence type="inferred from homology"/>
<dbReference type="EMBL" id="JBHTLR010000019">
    <property type="protein sequence ID" value="MFD1217752.1"/>
    <property type="molecule type" value="Genomic_DNA"/>
</dbReference>
<feature type="domain" description="MacB-like periplasmic core" evidence="10">
    <location>
        <begin position="31"/>
        <end position="223"/>
    </location>
</feature>
<comment type="similarity">
    <text evidence="2">Belongs to the ABC-4 integral membrane protein family. LolC/E subfamily.</text>
</comment>
<evidence type="ECO:0000256" key="1">
    <source>
        <dbReference type="ARBA" id="ARBA00004651"/>
    </source>
</evidence>
<gene>
    <name evidence="11" type="ORF">ACFQ2X_14165</name>
</gene>
<dbReference type="NCBIfam" id="TIGR02212">
    <property type="entry name" value="lolCE"/>
    <property type="match status" value="1"/>
</dbReference>
<evidence type="ECO:0000256" key="5">
    <source>
        <dbReference type="ARBA" id="ARBA00022692"/>
    </source>
</evidence>
<evidence type="ECO:0000256" key="6">
    <source>
        <dbReference type="ARBA" id="ARBA00022989"/>
    </source>
</evidence>
<feature type="transmembrane region" description="Helical" evidence="8">
    <location>
        <begin position="281"/>
        <end position="306"/>
    </location>
</feature>
<feature type="domain" description="ABC3 transporter permease C-terminal" evidence="9">
    <location>
        <begin position="284"/>
        <end position="417"/>
    </location>
</feature>
<dbReference type="InterPro" id="IPR025857">
    <property type="entry name" value="MacB_PCD"/>
</dbReference>
<keyword evidence="3" id="KW-0813">Transport</keyword>
<evidence type="ECO:0000256" key="7">
    <source>
        <dbReference type="ARBA" id="ARBA00023136"/>
    </source>
</evidence>
<accession>A0ABW3UA47</accession>
<dbReference type="Pfam" id="PF12704">
    <property type="entry name" value="MacB_PCD"/>
    <property type="match status" value="1"/>
</dbReference>
<feature type="transmembrane region" description="Helical" evidence="8">
    <location>
        <begin position="391"/>
        <end position="410"/>
    </location>
</feature>
<organism evidence="11 12">
    <name type="scientific">Microbulbifer celer</name>
    <dbReference type="NCBI Taxonomy" id="435905"/>
    <lineage>
        <taxon>Bacteria</taxon>
        <taxon>Pseudomonadati</taxon>
        <taxon>Pseudomonadota</taxon>
        <taxon>Gammaproteobacteria</taxon>
        <taxon>Cellvibrionales</taxon>
        <taxon>Microbulbiferaceae</taxon>
        <taxon>Microbulbifer</taxon>
    </lineage>
</organism>
<keyword evidence="12" id="KW-1185">Reference proteome</keyword>
<keyword evidence="5 8" id="KW-0812">Transmembrane</keyword>
<dbReference type="InterPro" id="IPR003838">
    <property type="entry name" value="ABC3_permease_C"/>
</dbReference>
<dbReference type="RefSeq" id="WP_230438872.1">
    <property type="nucleotide sequence ID" value="NZ_CP087715.1"/>
</dbReference>
<keyword evidence="7 8" id="KW-0472">Membrane</keyword>
<evidence type="ECO:0000313" key="11">
    <source>
        <dbReference type="EMBL" id="MFD1217752.1"/>
    </source>
</evidence>
<evidence type="ECO:0000256" key="8">
    <source>
        <dbReference type="SAM" id="Phobius"/>
    </source>
</evidence>
<feature type="transmembrane region" description="Helical" evidence="8">
    <location>
        <begin position="26"/>
        <end position="52"/>
    </location>
</feature>
<name>A0ABW3UA47_9GAMM</name>
<keyword evidence="6 8" id="KW-1133">Transmembrane helix</keyword>
<dbReference type="Pfam" id="PF02687">
    <property type="entry name" value="FtsX"/>
    <property type="match status" value="1"/>
</dbReference>
<evidence type="ECO:0000259" key="10">
    <source>
        <dbReference type="Pfam" id="PF12704"/>
    </source>
</evidence>
<evidence type="ECO:0000256" key="2">
    <source>
        <dbReference type="ARBA" id="ARBA00005236"/>
    </source>
</evidence>
<dbReference type="InterPro" id="IPR011925">
    <property type="entry name" value="LolCE_TM"/>
</dbReference>
<keyword evidence="11" id="KW-0449">Lipoprotein</keyword>
<feature type="transmembrane region" description="Helical" evidence="8">
    <location>
        <begin position="354"/>
        <end position="371"/>
    </location>
</feature>
<dbReference type="PANTHER" id="PTHR30489:SF0">
    <property type="entry name" value="LIPOPROTEIN-RELEASING SYSTEM TRANSMEMBRANE PROTEIN LOLE"/>
    <property type="match status" value="1"/>
</dbReference>
<evidence type="ECO:0000256" key="4">
    <source>
        <dbReference type="ARBA" id="ARBA00022475"/>
    </source>
</evidence>
<protein>
    <submittedName>
        <fullName evidence="11">Lipoprotein-releasing ABC transporter permease subunit</fullName>
    </submittedName>
</protein>
<feature type="transmembrane region" description="Helical" evidence="8">
    <location>
        <begin position="326"/>
        <end position="347"/>
    </location>
</feature>